<evidence type="ECO:0000256" key="2">
    <source>
        <dbReference type="RuleBase" id="RU003858"/>
    </source>
</evidence>
<dbReference type="Gene3D" id="1.20.5.110">
    <property type="match status" value="1"/>
</dbReference>
<keyword evidence="4" id="KW-0472">Membrane</keyword>
<accession>A0A8J1XN13</accession>
<dbReference type="GO" id="GO:0006906">
    <property type="term" value="P:vesicle fusion"/>
    <property type="evidence" value="ECO:0007669"/>
    <property type="project" value="TreeGrafter"/>
</dbReference>
<protein>
    <submittedName>
        <fullName evidence="5">Uncharacterized protein</fullName>
    </submittedName>
</protein>
<gene>
    <name evidence="5" type="ORF">OFUS_LOCUS2373</name>
</gene>
<dbReference type="PROSITE" id="PS50192">
    <property type="entry name" value="T_SNARE"/>
    <property type="match status" value="1"/>
</dbReference>
<name>A0A8J1XN13_OWEFU</name>
<dbReference type="InterPro" id="IPR010989">
    <property type="entry name" value="SNARE"/>
</dbReference>
<dbReference type="Gene3D" id="1.20.58.70">
    <property type="match status" value="1"/>
</dbReference>
<evidence type="ECO:0000256" key="1">
    <source>
        <dbReference type="ARBA" id="ARBA00009063"/>
    </source>
</evidence>
<evidence type="ECO:0000313" key="6">
    <source>
        <dbReference type="Proteomes" id="UP000749559"/>
    </source>
</evidence>
<dbReference type="Proteomes" id="UP000749559">
    <property type="component" value="Unassembled WGS sequence"/>
</dbReference>
<dbReference type="GO" id="GO:0031201">
    <property type="term" value="C:SNARE complex"/>
    <property type="evidence" value="ECO:0007669"/>
    <property type="project" value="TreeGrafter"/>
</dbReference>
<dbReference type="PANTHER" id="PTHR19957:SF411">
    <property type="entry name" value="LD23667P"/>
    <property type="match status" value="1"/>
</dbReference>
<proteinExistence type="inferred from homology"/>
<comment type="caution">
    <text evidence="5">The sequence shown here is derived from an EMBL/GenBank/DDBJ whole genome shotgun (WGS) entry which is preliminary data.</text>
</comment>
<reference evidence="5" key="1">
    <citation type="submission" date="2022-03" db="EMBL/GenBank/DDBJ databases">
        <authorList>
            <person name="Martin C."/>
        </authorList>
    </citation>
    <scope>NUCLEOTIDE SEQUENCE</scope>
</reference>
<dbReference type="SMART" id="SM00503">
    <property type="entry name" value="SynN"/>
    <property type="match status" value="1"/>
</dbReference>
<dbReference type="AlphaFoldDB" id="A0A8J1XN13"/>
<dbReference type="GO" id="GO:0008021">
    <property type="term" value="C:synaptic vesicle"/>
    <property type="evidence" value="ECO:0007669"/>
    <property type="project" value="TreeGrafter"/>
</dbReference>
<dbReference type="GO" id="GO:0006886">
    <property type="term" value="P:intracellular protein transport"/>
    <property type="evidence" value="ECO:0007669"/>
    <property type="project" value="InterPro"/>
</dbReference>
<keyword evidence="4" id="KW-0812">Transmembrane</keyword>
<feature type="region of interest" description="Disordered" evidence="3">
    <location>
        <begin position="1"/>
        <end position="30"/>
    </location>
</feature>
<evidence type="ECO:0000313" key="5">
    <source>
        <dbReference type="EMBL" id="CAH1775014.1"/>
    </source>
</evidence>
<dbReference type="InterPro" id="IPR045242">
    <property type="entry name" value="Syntaxin"/>
</dbReference>
<comment type="similarity">
    <text evidence="1 2">Belongs to the syntaxin family.</text>
</comment>
<dbReference type="InterPro" id="IPR006012">
    <property type="entry name" value="Syntaxin/epimorphin_CS"/>
</dbReference>
<dbReference type="OrthoDB" id="364348at2759"/>
<evidence type="ECO:0000256" key="3">
    <source>
        <dbReference type="SAM" id="MobiDB-lite"/>
    </source>
</evidence>
<dbReference type="PROSITE" id="PS00914">
    <property type="entry name" value="SYNTAXIN"/>
    <property type="match status" value="1"/>
</dbReference>
<dbReference type="GO" id="GO:0005484">
    <property type="term" value="F:SNAP receptor activity"/>
    <property type="evidence" value="ECO:0007669"/>
    <property type="project" value="InterPro"/>
</dbReference>
<feature type="compositionally biased region" description="Polar residues" evidence="3">
    <location>
        <begin position="16"/>
        <end position="30"/>
    </location>
</feature>
<dbReference type="PANTHER" id="PTHR19957">
    <property type="entry name" value="SYNTAXIN"/>
    <property type="match status" value="1"/>
</dbReference>
<dbReference type="SMART" id="SM00397">
    <property type="entry name" value="t_SNARE"/>
    <property type="match status" value="1"/>
</dbReference>
<evidence type="ECO:0000256" key="4">
    <source>
        <dbReference type="SAM" id="Phobius"/>
    </source>
</evidence>
<dbReference type="InterPro" id="IPR000727">
    <property type="entry name" value="T_SNARE_dom"/>
</dbReference>
<dbReference type="EMBL" id="CAIIXF020000001">
    <property type="protein sequence ID" value="CAH1775014.1"/>
    <property type="molecule type" value="Genomic_DNA"/>
</dbReference>
<dbReference type="SUPFAM" id="SSF47661">
    <property type="entry name" value="t-snare proteins"/>
    <property type="match status" value="1"/>
</dbReference>
<feature type="transmembrane region" description="Helical" evidence="4">
    <location>
        <begin position="260"/>
        <end position="281"/>
    </location>
</feature>
<keyword evidence="4" id="KW-1133">Transmembrane helix</keyword>
<organism evidence="5 6">
    <name type="scientific">Owenia fusiformis</name>
    <name type="common">Polychaete worm</name>
    <dbReference type="NCBI Taxonomy" id="6347"/>
    <lineage>
        <taxon>Eukaryota</taxon>
        <taxon>Metazoa</taxon>
        <taxon>Spiralia</taxon>
        <taxon>Lophotrochozoa</taxon>
        <taxon>Annelida</taxon>
        <taxon>Polychaeta</taxon>
        <taxon>Sedentaria</taxon>
        <taxon>Canalipalpata</taxon>
        <taxon>Sabellida</taxon>
        <taxon>Oweniida</taxon>
        <taxon>Oweniidae</taxon>
        <taxon>Owenia</taxon>
    </lineage>
</organism>
<dbReference type="GO" id="GO:0048278">
    <property type="term" value="P:vesicle docking"/>
    <property type="evidence" value="ECO:0007669"/>
    <property type="project" value="TreeGrafter"/>
</dbReference>
<feature type="region of interest" description="Disordered" evidence="3">
    <location>
        <begin position="136"/>
        <end position="167"/>
    </location>
</feature>
<dbReference type="InterPro" id="IPR006011">
    <property type="entry name" value="Syntaxin_N"/>
</dbReference>
<dbReference type="Pfam" id="PF14523">
    <property type="entry name" value="Syntaxin_2"/>
    <property type="match status" value="1"/>
</dbReference>
<dbReference type="GO" id="GO:0000149">
    <property type="term" value="F:SNARE binding"/>
    <property type="evidence" value="ECO:0007669"/>
    <property type="project" value="TreeGrafter"/>
</dbReference>
<dbReference type="Pfam" id="PF05739">
    <property type="entry name" value="SNARE"/>
    <property type="match status" value="1"/>
</dbReference>
<dbReference type="CDD" id="cd15875">
    <property type="entry name" value="SNARE_syntaxin7"/>
    <property type="match status" value="1"/>
</dbReference>
<sequence>MATRGSFGSYEPDGHSSYQSGPSRESSNDYTRLSQTIGNNIQKISSNVSQLQQMINKIGTQQDSQDLRDKSHNMQHYTNQIAKETTKLLKDLAHIPTPISQSETKQRKMMKERLMNDFTAALNNFQAAQRQCAEKEKESVKRARAHSGLNPFQELEEKKSPDQLISPERGFSQTAQVLQMEEDIDLDLIKEREESIKKLEGDIMDVNTIFKDLGQLVYEQGETIDSIESNVESAAIHVEEGNSQLSQAKTYQSKARRKKCICIIVVFVILAILGLIIGLSVGTKK</sequence>
<dbReference type="FunFam" id="1.20.5.110:FF:000059">
    <property type="entry name" value="Related to syntaxin 12"/>
    <property type="match status" value="1"/>
</dbReference>
<keyword evidence="6" id="KW-1185">Reference proteome</keyword>
<dbReference type="FunFam" id="1.20.58.70:FF:000006">
    <property type="entry name" value="Syntaxin 7"/>
    <property type="match status" value="1"/>
</dbReference>